<feature type="transmembrane region" description="Helical" evidence="8">
    <location>
        <begin position="39"/>
        <end position="61"/>
    </location>
</feature>
<evidence type="ECO:0000256" key="7">
    <source>
        <dbReference type="ARBA" id="ARBA00023136"/>
    </source>
</evidence>
<dbReference type="GO" id="GO:0016763">
    <property type="term" value="F:pentosyltransferase activity"/>
    <property type="evidence" value="ECO:0007669"/>
    <property type="project" value="TreeGrafter"/>
</dbReference>
<feature type="transmembrane region" description="Helical" evidence="8">
    <location>
        <begin position="237"/>
        <end position="256"/>
    </location>
</feature>
<evidence type="ECO:0000256" key="8">
    <source>
        <dbReference type="SAM" id="Phobius"/>
    </source>
</evidence>
<reference evidence="10 11" key="1">
    <citation type="journal article" date="2018" name="Aquat. Microb. Ecol.">
        <title>Gammaproteobacterial methanotrophs dominate.</title>
        <authorList>
            <person name="Rissanen A.J."/>
            <person name="Saarenheimo J."/>
            <person name="Tiirola M."/>
            <person name="Peura S."/>
            <person name="Aalto S.L."/>
            <person name="Karvinen A."/>
            <person name="Nykanen H."/>
        </authorList>
    </citation>
    <scope>NUCLEOTIDE SEQUENCE [LARGE SCALE GENOMIC DNA]</scope>
    <source>
        <strain evidence="10">AMbin10</strain>
    </source>
</reference>
<dbReference type="GO" id="GO:0005886">
    <property type="term" value="C:plasma membrane"/>
    <property type="evidence" value="ECO:0007669"/>
    <property type="project" value="UniProtKB-SubCell"/>
</dbReference>
<evidence type="ECO:0000259" key="9">
    <source>
        <dbReference type="Pfam" id="PF02366"/>
    </source>
</evidence>
<dbReference type="GO" id="GO:0010041">
    <property type="term" value="P:response to iron(III) ion"/>
    <property type="evidence" value="ECO:0007669"/>
    <property type="project" value="TreeGrafter"/>
</dbReference>
<keyword evidence="5 8" id="KW-0812">Transmembrane</keyword>
<evidence type="ECO:0000313" key="11">
    <source>
        <dbReference type="Proteomes" id="UP000249396"/>
    </source>
</evidence>
<name>A0A2W4T1U7_9GAMM</name>
<keyword evidence="4 10" id="KW-0808">Transferase</keyword>
<dbReference type="GO" id="GO:0009103">
    <property type="term" value="P:lipopolysaccharide biosynthetic process"/>
    <property type="evidence" value="ECO:0007669"/>
    <property type="project" value="UniProtKB-ARBA"/>
</dbReference>
<feature type="transmembrane region" description="Helical" evidence="8">
    <location>
        <begin position="299"/>
        <end position="322"/>
    </location>
</feature>
<comment type="subcellular location">
    <subcellularLocation>
        <location evidence="1">Cell membrane</location>
        <topology evidence="1">Multi-pass membrane protein</topology>
    </subcellularLocation>
</comment>
<proteinExistence type="predicted"/>
<evidence type="ECO:0000256" key="3">
    <source>
        <dbReference type="ARBA" id="ARBA00022676"/>
    </source>
</evidence>
<feature type="transmembrane region" description="Helical" evidence="8">
    <location>
        <begin position="192"/>
        <end position="225"/>
    </location>
</feature>
<evidence type="ECO:0000256" key="5">
    <source>
        <dbReference type="ARBA" id="ARBA00022692"/>
    </source>
</evidence>
<feature type="domain" description="ArnT-like N-terminal" evidence="9">
    <location>
        <begin position="43"/>
        <end position="268"/>
    </location>
</feature>
<dbReference type="InterPro" id="IPR003342">
    <property type="entry name" value="ArnT-like_N"/>
</dbReference>
<dbReference type="AlphaFoldDB" id="A0A2W4T1U7"/>
<comment type="caution">
    <text evidence="10">The sequence shown here is derived from an EMBL/GenBank/DDBJ whole genome shotgun (WGS) entry which is preliminary data.</text>
</comment>
<feature type="transmembrane region" description="Helical" evidence="8">
    <location>
        <begin position="115"/>
        <end position="132"/>
    </location>
</feature>
<dbReference type="GO" id="GO:0006493">
    <property type="term" value="P:protein O-linked glycosylation"/>
    <property type="evidence" value="ECO:0007669"/>
    <property type="project" value="InterPro"/>
</dbReference>
<dbReference type="GO" id="GO:0000030">
    <property type="term" value="F:mannosyltransferase activity"/>
    <property type="evidence" value="ECO:0007669"/>
    <property type="project" value="InterPro"/>
</dbReference>
<evidence type="ECO:0000256" key="4">
    <source>
        <dbReference type="ARBA" id="ARBA00022679"/>
    </source>
</evidence>
<dbReference type="Proteomes" id="UP000249396">
    <property type="component" value="Unassembled WGS sequence"/>
</dbReference>
<feature type="transmembrane region" description="Helical" evidence="8">
    <location>
        <begin position="144"/>
        <end position="163"/>
    </location>
</feature>
<dbReference type="InterPro" id="IPR050297">
    <property type="entry name" value="LipidA_mod_glycosyltrf_83"/>
</dbReference>
<evidence type="ECO:0000313" key="10">
    <source>
        <dbReference type="EMBL" id="PZN78794.1"/>
    </source>
</evidence>
<dbReference type="Pfam" id="PF02366">
    <property type="entry name" value="PMT"/>
    <property type="match status" value="1"/>
</dbReference>
<organism evidence="10 11">
    <name type="scientific">Candidatus Methylumidiphilus alinenensis</name>
    <dbReference type="NCBI Taxonomy" id="2202197"/>
    <lineage>
        <taxon>Bacteria</taxon>
        <taxon>Pseudomonadati</taxon>
        <taxon>Pseudomonadota</taxon>
        <taxon>Gammaproteobacteria</taxon>
        <taxon>Methylococcales</taxon>
        <taxon>Candidatus Methylumidiphilus</taxon>
    </lineage>
</organism>
<evidence type="ECO:0000256" key="6">
    <source>
        <dbReference type="ARBA" id="ARBA00022989"/>
    </source>
</evidence>
<keyword evidence="7 8" id="KW-0472">Membrane</keyword>
<dbReference type="PANTHER" id="PTHR33908">
    <property type="entry name" value="MANNOSYLTRANSFERASE YKCB-RELATED"/>
    <property type="match status" value="1"/>
</dbReference>
<dbReference type="PANTHER" id="PTHR33908:SF3">
    <property type="entry name" value="UNDECAPRENYL PHOSPHATE-ALPHA-4-AMINO-4-DEOXY-L-ARABINOSE ARABINOSYL TRANSFERASE"/>
    <property type="match status" value="1"/>
</dbReference>
<feature type="transmembrane region" description="Helical" evidence="8">
    <location>
        <begin position="170"/>
        <end position="186"/>
    </location>
</feature>
<gene>
    <name evidence="10" type="ORF">DM484_12195</name>
</gene>
<feature type="transmembrane region" description="Helical" evidence="8">
    <location>
        <begin position="334"/>
        <end position="352"/>
    </location>
</feature>
<evidence type="ECO:0000256" key="1">
    <source>
        <dbReference type="ARBA" id="ARBA00004651"/>
    </source>
</evidence>
<keyword evidence="3" id="KW-0328">Glycosyltransferase</keyword>
<keyword evidence="6 8" id="KW-1133">Transmembrane helix</keyword>
<accession>A0A2W4T1U7</accession>
<sequence>MSNQANESLALQAVGKRFGALALRLGKNWLNRVSPHCKLGLVFLALVLLIRLITLGFYPLIDPTESRYAEMARKMLETGVWVTPQIGYGVPFWGKPPLAVWLNAFSLGIFGINEFASRFSALLLCVATIWMVHRLTKARPEQPIGFTAPAILSGMVLFFVMAGSVAMDQCLTMGVTLALVSFWLALHTTKSYYGYLFFIGLSIGLMSKGPIAVILVGIPVGLWTLIRNEWGAVWRKLPWIKGSLLMLAISVPWYLVAEHRTPGFLEYFFIGEHWKRFTEKGWHGDLYGGGRAHPLGSIWIYWLVSALPWSPIFLSVVSLALWRKKACDLLACKDGWRLYCLLWMLSPLLFFTLAANAIWTYVMPGLPGCALLLAEWLREGRIGWFSNDKIVFGIGILFPGLFLGAVIAWQIWPLNFVRTQKPLVDQYLQLRKGDEDKLVYLWENPYSAQFYTRGKVAELANVEDFQTAMDNPKQNFFACPIRSWADLPEAIKKRLQPVGSHNGYLLLYRFSRTDGR</sequence>
<protein>
    <submittedName>
        <fullName evidence="10">Phospholipid carrier-dependent glycosyltransferase</fullName>
    </submittedName>
</protein>
<feature type="transmembrane region" description="Helical" evidence="8">
    <location>
        <begin position="390"/>
        <end position="412"/>
    </location>
</feature>
<dbReference type="EMBL" id="QJPH01000313">
    <property type="protein sequence ID" value="PZN78794.1"/>
    <property type="molecule type" value="Genomic_DNA"/>
</dbReference>
<evidence type="ECO:0000256" key="2">
    <source>
        <dbReference type="ARBA" id="ARBA00022475"/>
    </source>
</evidence>
<keyword evidence="2" id="KW-1003">Cell membrane</keyword>